<dbReference type="Proteomes" id="UP000029920">
    <property type="component" value="Unassembled WGS sequence"/>
</dbReference>
<evidence type="ECO:0000313" key="1">
    <source>
        <dbReference type="EMBL" id="TLE15828.1"/>
    </source>
</evidence>
<proteinExistence type="predicted"/>
<sequence>MVSYINAFAKICSLEVIRIKNQMMIASVKPNTPRKHTIIPNNDVFALIDFNTYTIKSRIITNIANSICGSCYRAIEADIISNKN</sequence>
<dbReference type="AlphaFoldDB" id="A0A4U8UDD2"/>
<protein>
    <submittedName>
        <fullName evidence="1">Uncharacterized protein</fullName>
    </submittedName>
</protein>
<organism evidence="1 2">
    <name type="scientific">Helicobacter apodemus</name>
    <dbReference type="NCBI Taxonomy" id="135569"/>
    <lineage>
        <taxon>Bacteria</taxon>
        <taxon>Pseudomonadati</taxon>
        <taxon>Campylobacterota</taxon>
        <taxon>Epsilonproteobacteria</taxon>
        <taxon>Campylobacterales</taxon>
        <taxon>Helicobacteraceae</taxon>
        <taxon>Helicobacter</taxon>
    </lineage>
</organism>
<gene>
    <name evidence="1" type="ORF">LS72_005410</name>
</gene>
<accession>A0A4U8UDD2</accession>
<name>A0A4U8UDD2_9HELI</name>
<comment type="caution">
    <text evidence="1">The sequence shown here is derived from an EMBL/GenBank/DDBJ whole genome shotgun (WGS) entry which is preliminary data.</text>
</comment>
<evidence type="ECO:0000313" key="2">
    <source>
        <dbReference type="Proteomes" id="UP000029920"/>
    </source>
</evidence>
<keyword evidence="2" id="KW-1185">Reference proteome</keyword>
<dbReference type="EMBL" id="JRPC02000012">
    <property type="protein sequence ID" value="TLE15828.1"/>
    <property type="molecule type" value="Genomic_DNA"/>
</dbReference>
<reference evidence="1 2" key="1">
    <citation type="journal article" date="2014" name="Genome Announc.">
        <title>Draft genome sequences of eight enterohepatic helicobacter species isolated from both laboratory and wild rodents.</title>
        <authorList>
            <person name="Sheh A."/>
            <person name="Shen Z."/>
            <person name="Fox J.G."/>
        </authorList>
    </citation>
    <scope>NUCLEOTIDE SEQUENCE [LARGE SCALE GENOMIC DNA]</scope>
    <source>
        <strain evidence="1 2">MIT-03-7007</strain>
    </source>
</reference>